<dbReference type="GO" id="GO:1990246">
    <property type="term" value="C:uniplex complex"/>
    <property type="evidence" value="ECO:0007669"/>
    <property type="project" value="TreeGrafter"/>
</dbReference>
<dbReference type="GO" id="GO:0005262">
    <property type="term" value="F:calcium channel activity"/>
    <property type="evidence" value="ECO:0007669"/>
    <property type="project" value="TreeGrafter"/>
</dbReference>
<keyword evidence="4" id="KW-0109">Calcium transport</keyword>
<evidence type="ECO:0000259" key="11">
    <source>
        <dbReference type="Pfam" id="PF04678"/>
    </source>
</evidence>
<dbReference type="InterPro" id="IPR039055">
    <property type="entry name" value="MCU_fam"/>
</dbReference>
<dbReference type="GO" id="GO:0015292">
    <property type="term" value="F:uniporter activity"/>
    <property type="evidence" value="ECO:0007669"/>
    <property type="project" value="TreeGrafter"/>
</dbReference>
<dbReference type="AlphaFoldDB" id="A0A833R733"/>
<keyword evidence="7 10" id="KW-1133">Transmembrane helix</keyword>
<dbReference type="PANTHER" id="PTHR13462:SF38">
    <property type="entry name" value="CALCIUM UNIPORTER PROTEIN"/>
    <property type="match status" value="1"/>
</dbReference>
<gene>
    <name evidence="12" type="ORF">FCM35_KLT04365</name>
</gene>
<evidence type="ECO:0000256" key="4">
    <source>
        <dbReference type="ARBA" id="ARBA00022568"/>
    </source>
</evidence>
<keyword evidence="9 10" id="KW-0472">Membrane</keyword>
<dbReference type="Proteomes" id="UP000623129">
    <property type="component" value="Unassembled WGS sequence"/>
</dbReference>
<keyword evidence="8" id="KW-0406">Ion transport</keyword>
<evidence type="ECO:0000256" key="8">
    <source>
        <dbReference type="ARBA" id="ARBA00023065"/>
    </source>
</evidence>
<evidence type="ECO:0000256" key="6">
    <source>
        <dbReference type="ARBA" id="ARBA00022837"/>
    </source>
</evidence>
<evidence type="ECO:0000256" key="1">
    <source>
        <dbReference type="ARBA" id="ARBA00004141"/>
    </source>
</evidence>
<evidence type="ECO:0000313" key="13">
    <source>
        <dbReference type="Proteomes" id="UP000623129"/>
    </source>
</evidence>
<feature type="transmembrane region" description="Helical" evidence="10">
    <location>
        <begin position="207"/>
        <end position="227"/>
    </location>
</feature>
<organism evidence="12 13">
    <name type="scientific">Carex littledalei</name>
    <dbReference type="NCBI Taxonomy" id="544730"/>
    <lineage>
        <taxon>Eukaryota</taxon>
        <taxon>Viridiplantae</taxon>
        <taxon>Streptophyta</taxon>
        <taxon>Embryophyta</taxon>
        <taxon>Tracheophyta</taxon>
        <taxon>Spermatophyta</taxon>
        <taxon>Magnoliopsida</taxon>
        <taxon>Liliopsida</taxon>
        <taxon>Poales</taxon>
        <taxon>Cyperaceae</taxon>
        <taxon>Cyperoideae</taxon>
        <taxon>Cariceae</taxon>
        <taxon>Carex</taxon>
        <taxon>Carex subgen. Euthyceras</taxon>
    </lineage>
</organism>
<proteinExistence type="inferred from homology"/>
<comment type="similarity">
    <text evidence="2">Belongs to the MCU (TC 1.A.77) family.</text>
</comment>
<dbReference type="OrthoDB" id="278338at2759"/>
<evidence type="ECO:0000256" key="7">
    <source>
        <dbReference type="ARBA" id="ARBA00022989"/>
    </source>
</evidence>
<evidence type="ECO:0000256" key="10">
    <source>
        <dbReference type="SAM" id="Phobius"/>
    </source>
</evidence>
<dbReference type="Pfam" id="PF04678">
    <property type="entry name" value="MCU"/>
    <property type="match status" value="1"/>
</dbReference>
<comment type="caution">
    <text evidence="12">The sequence shown here is derived from an EMBL/GenBank/DDBJ whole genome shotgun (WGS) entry which is preliminary data.</text>
</comment>
<dbReference type="GO" id="GO:0051560">
    <property type="term" value="P:mitochondrial calcium ion homeostasis"/>
    <property type="evidence" value="ECO:0007669"/>
    <property type="project" value="InterPro"/>
</dbReference>
<keyword evidence="13" id="KW-1185">Reference proteome</keyword>
<dbReference type="PANTHER" id="PTHR13462">
    <property type="entry name" value="CALCIUM UNIPORTER PROTEIN, MITOCHONDRIAL"/>
    <property type="match status" value="1"/>
</dbReference>
<dbReference type="EMBL" id="SWLB01000013">
    <property type="protein sequence ID" value="KAF3331011.1"/>
    <property type="molecule type" value="Genomic_DNA"/>
</dbReference>
<evidence type="ECO:0000313" key="12">
    <source>
        <dbReference type="EMBL" id="KAF3331011.1"/>
    </source>
</evidence>
<name>A0A833R733_9POAL</name>
<protein>
    <submittedName>
        <fullName evidence="12">Calcium uniporter protein 2</fullName>
    </submittedName>
</protein>
<dbReference type="GO" id="GO:0036444">
    <property type="term" value="P:calcium import into the mitochondrion"/>
    <property type="evidence" value="ECO:0007669"/>
    <property type="project" value="TreeGrafter"/>
</dbReference>
<reference evidence="12" key="1">
    <citation type="submission" date="2020-01" db="EMBL/GenBank/DDBJ databases">
        <title>Genome sequence of Kobresia littledalei, the first chromosome-level genome in the family Cyperaceae.</title>
        <authorList>
            <person name="Qu G."/>
        </authorList>
    </citation>
    <scope>NUCLEOTIDE SEQUENCE</scope>
    <source>
        <strain evidence="12">C.B.Clarke</strain>
        <tissue evidence="12">Leaf</tissue>
    </source>
</reference>
<sequence length="306" mass="35079">MAYCKKITHRLFKHVSNNQWPSHQLTRRLLYGNSHNPVPIPVPHHRFPALPVNDKLLDQLILDQTRLRIDANIAMNPPKGEKFNNVITGEEIRKAVRSARMEAAREKLRGTTRSCVSYDELVRVCEEISGSEGSARELARAMDESGAVIILGGVVFLRPDMITKAIEGMIHPSMVQPSDSKRKELEQMEKEKAWIDAKAEKMVNRELWCGLGLLAIQTLGFMRLTFWELSWDVMEPICFFVTSFYFMAGYAFFMRTARDPSFEGVFESRFAARQKGIMKKQGFKLAKFNKLKQEVGDQLHTTFLHA</sequence>
<keyword evidence="5 10" id="KW-0812">Transmembrane</keyword>
<keyword evidence="6" id="KW-0106">Calcium</keyword>
<comment type="subcellular location">
    <subcellularLocation>
        <location evidence="1">Membrane</location>
        <topology evidence="1">Multi-pass membrane protein</topology>
    </subcellularLocation>
</comment>
<evidence type="ECO:0000256" key="2">
    <source>
        <dbReference type="ARBA" id="ARBA00005653"/>
    </source>
</evidence>
<evidence type="ECO:0000256" key="9">
    <source>
        <dbReference type="ARBA" id="ARBA00023136"/>
    </source>
</evidence>
<feature type="transmembrane region" description="Helical" evidence="10">
    <location>
        <begin position="233"/>
        <end position="253"/>
    </location>
</feature>
<accession>A0A833R733</accession>
<keyword evidence="3" id="KW-0813">Transport</keyword>
<evidence type="ECO:0000256" key="3">
    <source>
        <dbReference type="ARBA" id="ARBA00022448"/>
    </source>
</evidence>
<dbReference type="InterPro" id="IPR006769">
    <property type="entry name" value="MCU_C"/>
</dbReference>
<feature type="domain" description="Calcium uniporter protein C-terminal" evidence="11">
    <location>
        <begin position="134"/>
        <end position="291"/>
    </location>
</feature>
<evidence type="ECO:0000256" key="5">
    <source>
        <dbReference type="ARBA" id="ARBA00022692"/>
    </source>
</evidence>